<reference evidence="7 8" key="1">
    <citation type="journal article" date="2015" name="Nature">
        <title>rRNA introns, odd ribosomes, and small enigmatic genomes across a large radiation of phyla.</title>
        <authorList>
            <person name="Brown C.T."/>
            <person name="Hug L.A."/>
            <person name="Thomas B.C."/>
            <person name="Sharon I."/>
            <person name="Castelle C.J."/>
            <person name="Singh A."/>
            <person name="Wilkins M.J."/>
            <person name="Williams K.H."/>
            <person name="Banfield J.F."/>
        </authorList>
    </citation>
    <scope>NUCLEOTIDE SEQUENCE [LARGE SCALE GENOMIC DNA]</scope>
</reference>
<evidence type="ECO:0000259" key="6">
    <source>
        <dbReference type="Pfam" id="PF01699"/>
    </source>
</evidence>
<dbReference type="PANTHER" id="PTHR10846:SF8">
    <property type="entry name" value="INNER MEMBRANE PROTEIN YRBG"/>
    <property type="match status" value="1"/>
</dbReference>
<feature type="domain" description="Sodium/calcium exchanger membrane region" evidence="6">
    <location>
        <begin position="177"/>
        <end position="318"/>
    </location>
</feature>
<dbReference type="InterPro" id="IPR004481">
    <property type="entry name" value="K/Na/Ca-exchanger"/>
</dbReference>
<dbReference type="PATRIC" id="fig|1618371.3.peg.653"/>
<evidence type="ECO:0000256" key="3">
    <source>
        <dbReference type="ARBA" id="ARBA00022989"/>
    </source>
</evidence>
<dbReference type="Pfam" id="PF01699">
    <property type="entry name" value="Na_Ca_ex"/>
    <property type="match status" value="2"/>
</dbReference>
<feature type="transmembrane region" description="Helical" evidence="5">
    <location>
        <begin position="43"/>
        <end position="63"/>
    </location>
</feature>
<sequence length="322" mass="34616">MIWLQLLLLTGFSFLLIKATDIVSESLQQLSRLTRIGKFAMTSFLLTLATSAPELVVGVAAALEGTPNLALGTVVGSNIANVSLVIGLAAVIGGSFSVVGEFLKVDIFSVFLAGVMPLMLLLDGRLSRVDGLILLLVYGAYNFGLLNKYNTSPPTRGGRLLSRMFNGNNRGKMSRWLAWLFLGGAMLVFAADMIVNVGAELATGLGVPVFLIGLFFVAIGTSLPELAFQSRAVRKGQVAMALGNLMGSVVANSTLILGIVSLIRPVVLYKGLNAYLLAAAAFGVIFMLFWYLVKTKKKLERWEGAVLLLAYAVFMWLEWLGK</sequence>
<name>A0A0G1RVJ9_9BACT</name>
<keyword evidence="4 5" id="KW-0472">Membrane</keyword>
<feature type="transmembrane region" description="Helical" evidence="5">
    <location>
        <begin position="102"/>
        <end position="122"/>
    </location>
</feature>
<dbReference type="EMBL" id="LCNT01000004">
    <property type="protein sequence ID" value="KKU61147.1"/>
    <property type="molecule type" value="Genomic_DNA"/>
</dbReference>
<dbReference type="AlphaFoldDB" id="A0A0G1RVJ9"/>
<evidence type="ECO:0000313" key="8">
    <source>
        <dbReference type="Proteomes" id="UP000033860"/>
    </source>
</evidence>
<dbReference type="InterPro" id="IPR044880">
    <property type="entry name" value="NCX_ion-bd_dom_sf"/>
</dbReference>
<evidence type="ECO:0000313" key="7">
    <source>
        <dbReference type="EMBL" id="KKU61147.1"/>
    </source>
</evidence>
<accession>A0A0G1RVJ9</accession>
<evidence type="ECO:0000256" key="1">
    <source>
        <dbReference type="ARBA" id="ARBA00004141"/>
    </source>
</evidence>
<feature type="transmembrane region" description="Helical" evidence="5">
    <location>
        <begin position="176"/>
        <end position="199"/>
    </location>
</feature>
<protein>
    <submittedName>
        <fullName evidence="7">K+-dependent Na+/Ca+ exchanger related-protein</fullName>
    </submittedName>
</protein>
<evidence type="ECO:0000256" key="2">
    <source>
        <dbReference type="ARBA" id="ARBA00022692"/>
    </source>
</evidence>
<comment type="subcellular location">
    <subcellularLocation>
        <location evidence="1">Membrane</location>
        <topology evidence="1">Multi-pass membrane protein</topology>
    </subcellularLocation>
</comment>
<organism evidence="7 8">
    <name type="scientific">Candidatus Beckwithbacteria bacterium GW2011_GWB1_47_15</name>
    <dbReference type="NCBI Taxonomy" id="1618371"/>
    <lineage>
        <taxon>Bacteria</taxon>
        <taxon>Candidatus Beckwithiibacteriota</taxon>
    </lineage>
</organism>
<feature type="transmembrane region" description="Helical" evidence="5">
    <location>
        <begin position="305"/>
        <end position="321"/>
    </location>
</feature>
<feature type="transmembrane region" description="Helical" evidence="5">
    <location>
        <begin position="75"/>
        <end position="96"/>
    </location>
</feature>
<feature type="transmembrane region" description="Helical" evidence="5">
    <location>
        <begin position="238"/>
        <end position="263"/>
    </location>
</feature>
<feature type="transmembrane region" description="Helical" evidence="5">
    <location>
        <begin position="205"/>
        <end position="226"/>
    </location>
</feature>
<dbReference type="Proteomes" id="UP000033860">
    <property type="component" value="Unassembled WGS sequence"/>
</dbReference>
<proteinExistence type="predicted"/>
<dbReference type="Gene3D" id="1.20.1420.30">
    <property type="entry name" value="NCX, central ion-binding region"/>
    <property type="match status" value="1"/>
</dbReference>
<dbReference type="GO" id="GO:0008273">
    <property type="term" value="F:calcium, potassium:sodium antiporter activity"/>
    <property type="evidence" value="ECO:0007669"/>
    <property type="project" value="TreeGrafter"/>
</dbReference>
<keyword evidence="3 5" id="KW-1133">Transmembrane helix</keyword>
<dbReference type="InterPro" id="IPR004837">
    <property type="entry name" value="NaCa_Exmemb"/>
</dbReference>
<comment type="caution">
    <text evidence="7">The sequence shown here is derived from an EMBL/GenBank/DDBJ whole genome shotgun (WGS) entry which is preliminary data.</text>
</comment>
<dbReference type="PANTHER" id="PTHR10846">
    <property type="entry name" value="SODIUM/POTASSIUM/CALCIUM EXCHANGER"/>
    <property type="match status" value="1"/>
</dbReference>
<evidence type="ECO:0000256" key="5">
    <source>
        <dbReference type="SAM" id="Phobius"/>
    </source>
</evidence>
<keyword evidence="2 5" id="KW-0812">Transmembrane</keyword>
<dbReference type="GO" id="GO:0006874">
    <property type="term" value="P:intracellular calcium ion homeostasis"/>
    <property type="evidence" value="ECO:0007669"/>
    <property type="project" value="TreeGrafter"/>
</dbReference>
<evidence type="ECO:0000256" key="4">
    <source>
        <dbReference type="ARBA" id="ARBA00023136"/>
    </source>
</evidence>
<dbReference type="GO" id="GO:0005886">
    <property type="term" value="C:plasma membrane"/>
    <property type="evidence" value="ECO:0007669"/>
    <property type="project" value="TreeGrafter"/>
</dbReference>
<gene>
    <name evidence="7" type="ORF">UX85_C0004G0069</name>
</gene>
<feature type="domain" description="Sodium/calcium exchanger membrane region" evidence="6">
    <location>
        <begin position="6"/>
        <end position="143"/>
    </location>
</feature>
<dbReference type="GO" id="GO:0005262">
    <property type="term" value="F:calcium channel activity"/>
    <property type="evidence" value="ECO:0007669"/>
    <property type="project" value="TreeGrafter"/>
</dbReference>
<feature type="transmembrane region" description="Helical" evidence="5">
    <location>
        <begin position="275"/>
        <end position="293"/>
    </location>
</feature>